<evidence type="ECO:0000256" key="5">
    <source>
        <dbReference type="SAM" id="SignalP"/>
    </source>
</evidence>
<name>A0ABM1C447_LIMPO</name>
<dbReference type="InterPro" id="IPR036056">
    <property type="entry name" value="Fibrinogen-like_C"/>
</dbReference>
<dbReference type="Pfam" id="PF00147">
    <property type="entry name" value="Fibrinogen_C"/>
    <property type="match status" value="1"/>
</dbReference>
<accession>A0ABM1C447</accession>
<dbReference type="GeneID" id="106477830"/>
<dbReference type="PANTHER" id="PTHR47221:SF5">
    <property type="entry name" value="FIBRINOGEN C-TERMINAL DOMAIN-CONTAINING PROTEIN"/>
    <property type="match status" value="1"/>
</dbReference>
<keyword evidence="5" id="KW-0732">Signal</keyword>
<evidence type="ECO:0000313" key="7">
    <source>
        <dbReference type="Proteomes" id="UP000694941"/>
    </source>
</evidence>
<keyword evidence="2" id="KW-0964">Secreted</keyword>
<gene>
    <name evidence="8" type="primary">LOC106477830</name>
</gene>
<evidence type="ECO:0000313" key="8">
    <source>
        <dbReference type="RefSeq" id="XP_013793808.2"/>
    </source>
</evidence>
<dbReference type="InterPro" id="IPR002181">
    <property type="entry name" value="Fibrinogen_a/b/g_C_dom"/>
</dbReference>
<feature type="signal peptide" evidence="5">
    <location>
        <begin position="1"/>
        <end position="19"/>
    </location>
</feature>
<organism evidence="7 8">
    <name type="scientific">Limulus polyphemus</name>
    <name type="common">Atlantic horseshoe crab</name>
    <dbReference type="NCBI Taxonomy" id="6850"/>
    <lineage>
        <taxon>Eukaryota</taxon>
        <taxon>Metazoa</taxon>
        <taxon>Ecdysozoa</taxon>
        <taxon>Arthropoda</taxon>
        <taxon>Chelicerata</taxon>
        <taxon>Merostomata</taxon>
        <taxon>Xiphosura</taxon>
        <taxon>Limulidae</taxon>
        <taxon>Limulus</taxon>
    </lineage>
</organism>
<dbReference type="Proteomes" id="UP000694941">
    <property type="component" value="Unplaced"/>
</dbReference>
<feature type="domain" description="Fibrinogen C-terminal" evidence="6">
    <location>
        <begin position="90"/>
        <end position="311"/>
    </location>
</feature>
<dbReference type="SMART" id="SM00186">
    <property type="entry name" value="FBG"/>
    <property type="match status" value="1"/>
</dbReference>
<evidence type="ECO:0000259" key="6">
    <source>
        <dbReference type="PROSITE" id="PS51406"/>
    </source>
</evidence>
<dbReference type="PROSITE" id="PS51406">
    <property type="entry name" value="FIBRINOGEN_C_2"/>
    <property type="match status" value="1"/>
</dbReference>
<sequence length="332" mass="38312">MYNTVKVLSILSFFVLTQADVHHHTACNTVGSLKGIVDSVTELVDLARERISTLEDVFSTNTLERTFPSILNDKQNQTNGAFQQSLCVTQTTEPLPEDCASIYKQQLNRTSGVYKIQPRFLNQSISVYCDMETTGGGWTLIQRRGDFGKPVESFYRSWEEYKNGFGNLTKEFWLGNDIIFSLTNQNNMVLRVDLEDFEGAQRYAEHDEFLVRSEIDLYKMSFKTYKGDAGNSLAHHNNMMFSTKDKDNDKNSDSCAQTYKGGWWYNKCHSTNLNGFYYTVDKVDATGITWYEWKSKYSTLKTSEMKIRPVDFINEFYLNVNRLESNVMTRNP</sequence>
<dbReference type="PANTHER" id="PTHR47221">
    <property type="entry name" value="FIBRINOGEN ALPHA CHAIN"/>
    <property type="match status" value="1"/>
</dbReference>
<evidence type="ECO:0000256" key="3">
    <source>
        <dbReference type="ARBA" id="ARBA00023157"/>
    </source>
</evidence>
<protein>
    <submittedName>
        <fullName evidence="8">Techylectin-5B-like</fullName>
    </submittedName>
</protein>
<dbReference type="CDD" id="cd00087">
    <property type="entry name" value="FReD"/>
    <property type="match status" value="1"/>
</dbReference>
<feature type="chain" id="PRO_5046607317" evidence="5">
    <location>
        <begin position="20"/>
        <end position="332"/>
    </location>
</feature>
<evidence type="ECO:0000256" key="4">
    <source>
        <dbReference type="ARBA" id="ARBA00023180"/>
    </source>
</evidence>
<keyword evidence="7" id="KW-1185">Reference proteome</keyword>
<dbReference type="RefSeq" id="XP_013793808.2">
    <property type="nucleotide sequence ID" value="XM_013938354.2"/>
</dbReference>
<proteinExistence type="predicted"/>
<dbReference type="InterPro" id="IPR014716">
    <property type="entry name" value="Fibrinogen_a/b/g_C_1"/>
</dbReference>
<dbReference type="NCBIfam" id="NF040941">
    <property type="entry name" value="GGGWT_bact"/>
    <property type="match status" value="1"/>
</dbReference>
<comment type="subcellular location">
    <subcellularLocation>
        <location evidence="1">Secreted</location>
    </subcellularLocation>
</comment>
<evidence type="ECO:0000256" key="2">
    <source>
        <dbReference type="ARBA" id="ARBA00022525"/>
    </source>
</evidence>
<dbReference type="InterPro" id="IPR037579">
    <property type="entry name" value="FIB_ANG-like"/>
</dbReference>
<keyword evidence="4" id="KW-0325">Glycoprotein</keyword>
<reference evidence="8" key="1">
    <citation type="submission" date="2025-08" db="UniProtKB">
        <authorList>
            <consortium name="RefSeq"/>
        </authorList>
    </citation>
    <scope>IDENTIFICATION</scope>
    <source>
        <tissue evidence="8">Muscle</tissue>
    </source>
</reference>
<keyword evidence="3" id="KW-1015">Disulfide bond</keyword>
<dbReference type="SUPFAM" id="SSF56496">
    <property type="entry name" value="Fibrinogen C-terminal domain-like"/>
    <property type="match status" value="1"/>
</dbReference>
<evidence type="ECO:0000256" key="1">
    <source>
        <dbReference type="ARBA" id="ARBA00004613"/>
    </source>
</evidence>
<dbReference type="Gene3D" id="3.90.215.10">
    <property type="entry name" value="Gamma Fibrinogen, chain A, domain 1"/>
    <property type="match status" value="1"/>
</dbReference>